<dbReference type="GO" id="GO:0016740">
    <property type="term" value="F:transferase activity"/>
    <property type="evidence" value="ECO:0007669"/>
    <property type="project" value="UniProtKB-KW"/>
</dbReference>
<evidence type="ECO:0000256" key="6">
    <source>
        <dbReference type="SAM" id="MobiDB-lite"/>
    </source>
</evidence>
<dbReference type="EMBL" id="UOEO01000218">
    <property type="protein sequence ID" value="VAW22918.1"/>
    <property type="molecule type" value="Genomic_DNA"/>
</dbReference>
<dbReference type="CDD" id="cd16913">
    <property type="entry name" value="YkuD_like"/>
    <property type="match status" value="1"/>
</dbReference>
<dbReference type="Pfam" id="PF03734">
    <property type="entry name" value="YkuD"/>
    <property type="match status" value="1"/>
</dbReference>
<organism evidence="8">
    <name type="scientific">hydrothermal vent metagenome</name>
    <dbReference type="NCBI Taxonomy" id="652676"/>
    <lineage>
        <taxon>unclassified sequences</taxon>
        <taxon>metagenomes</taxon>
        <taxon>ecological metagenomes</taxon>
    </lineage>
</organism>
<dbReference type="PANTHER" id="PTHR36699">
    <property type="entry name" value="LD-TRANSPEPTIDASE"/>
    <property type="match status" value="1"/>
</dbReference>
<dbReference type="UniPathway" id="UPA00219"/>
<proteinExistence type="predicted"/>
<dbReference type="GO" id="GO:0008360">
    <property type="term" value="P:regulation of cell shape"/>
    <property type="evidence" value="ECO:0007669"/>
    <property type="project" value="UniProtKB-KW"/>
</dbReference>
<evidence type="ECO:0000313" key="8">
    <source>
        <dbReference type="EMBL" id="VAW22918.1"/>
    </source>
</evidence>
<dbReference type="InterPro" id="IPR005490">
    <property type="entry name" value="LD_TPept_cat_dom"/>
</dbReference>
<gene>
    <name evidence="8" type="ORF">MNBD_ALPHA12-1717</name>
</gene>
<comment type="pathway">
    <text evidence="1">Cell wall biogenesis; peptidoglycan biosynthesis.</text>
</comment>
<dbReference type="SUPFAM" id="SSF141523">
    <property type="entry name" value="L,D-transpeptidase catalytic domain-like"/>
    <property type="match status" value="1"/>
</dbReference>
<evidence type="ECO:0000256" key="3">
    <source>
        <dbReference type="ARBA" id="ARBA00022960"/>
    </source>
</evidence>
<evidence type="ECO:0000256" key="2">
    <source>
        <dbReference type="ARBA" id="ARBA00022679"/>
    </source>
</evidence>
<dbReference type="PANTHER" id="PTHR36699:SF1">
    <property type="entry name" value="L,D-TRANSPEPTIDASE YAFK-RELATED"/>
    <property type="match status" value="1"/>
</dbReference>
<evidence type="ECO:0000259" key="7">
    <source>
        <dbReference type="PROSITE" id="PS52029"/>
    </source>
</evidence>
<keyword evidence="3" id="KW-0133">Cell shape</keyword>
<accession>A0A3B0TY27</accession>
<sequence length="358" mass="39280">MVKLGLLFKILGAVLLAGFVGGCTQLIEGAGRELQPLSLQTVARLNAMGSSPGAAMMVRIYKESSLLEVWKQVEDGTFKLFKTYPICTFSGELGPKIFEGDRQSPEGFYTVTRGMMNPRSQLYLSFNIGFPNKFDRAYGRTGSNIMVHGACSSRGCYAMTDKQVAEIYALARESFNGGNRSFQVQIYPFDMTPENLARFYDSPNLSYWRNLKTGYDYFELTKRPPDWDVCNKQYVFDAKPRSGKPLDARAACPPLVTNSNILAQVKARESADQATFELAVASIKQSAAQKQMEAERQAANQRALKQRGAALDKTASGFGDAVGGFFSGLFGGGQNAGQTQPIIYDPNAPIPAPPLMRN</sequence>
<feature type="region of interest" description="Disordered" evidence="6">
    <location>
        <begin position="337"/>
        <end position="358"/>
    </location>
</feature>
<reference evidence="8" key="1">
    <citation type="submission" date="2018-06" db="EMBL/GenBank/DDBJ databases">
        <authorList>
            <person name="Zhirakovskaya E."/>
        </authorList>
    </citation>
    <scope>NUCLEOTIDE SEQUENCE</scope>
</reference>
<dbReference type="InterPro" id="IPR038063">
    <property type="entry name" value="Transpep_catalytic_dom"/>
</dbReference>
<dbReference type="GO" id="GO:0009252">
    <property type="term" value="P:peptidoglycan biosynthetic process"/>
    <property type="evidence" value="ECO:0007669"/>
    <property type="project" value="UniProtKB-UniPathway"/>
</dbReference>
<keyword evidence="2" id="KW-0808">Transferase</keyword>
<evidence type="ECO:0000256" key="1">
    <source>
        <dbReference type="ARBA" id="ARBA00004752"/>
    </source>
</evidence>
<feature type="compositionally biased region" description="Pro residues" evidence="6">
    <location>
        <begin position="348"/>
        <end position="358"/>
    </location>
</feature>
<name>A0A3B0TY27_9ZZZZ</name>
<dbReference type="PROSITE" id="PS52029">
    <property type="entry name" value="LD_TPASE"/>
    <property type="match status" value="1"/>
</dbReference>
<protein>
    <submittedName>
        <fullName evidence="8">Probable exported protein STY0357</fullName>
    </submittedName>
</protein>
<evidence type="ECO:0000256" key="5">
    <source>
        <dbReference type="ARBA" id="ARBA00023316"/>
    </source>
</evidence>
<keyword evidence="4" id="KW-0573">Peptidoglycan synthesis</keyword>
<dbReference type="GO" id="GO:0071555">
    <property type="term" value="P:cell wall organization"/>
    <property type="evidence" value="ECO:0007669"/>
    <property type="project" value="UniProtKB-KW"/>
</dbReference>
<evidence type="ECO:0000256" key="4">
    <source>
        <dbReference type="ARBA" id="ARBA00022984"/>
    </source>
</evidence>
<feature type="domain" description="L,D-TPase catalytic" evidence="7">
    <location>
        <begin position="56"/>
        <end position="187"/>
    </location>
</feature>
<dbReference type="PROSITE" id="PS51257">
    <property type="entry name" value="PROKAR_LIPOPROTEIN"/>
    <property type="match status" value="1"/>
</dbReference>
<dbReference type="AlphaFoldDB" id="A0A3B0TY27"/>
<keyword evidence="5" id="KW-0961">Cell wall biogenesis/degradation</keyword>